<evidence type="ECO:0000313" key="1">
    <source>
        <dbReference type="EMBL" id="MQA41595.1"/>
    </source>
</evidence>
<dbReference type="AlphaFoldDB" id="A0A6A7N926"/>
<keyword evidence="2" id="KW-1185">Reference proteome</keyword>
<comment type="caution">
    <text evidence="1">The sequence shown here is derived from an EMBL/GenBank/DDBJ whole genome shotgun (WGS) entry which is preliminary data.</text>
</comment>
<proteinExistence type="predicted"/>
<sequence length="81" mass="9395">MLVSQPSRSKEFISENTFKRRSTNEGAPAFCFRFVLAHEQYKPELCIKDNSGFLRLWLKRSDFHLAAKKIPANCCDNKLSK</sequence>
<accession>A0A6A7N926</accession>
<dbReference type="Proteomes" id="UP000440498">
    <property type="component" value="Unassembled WGS sequence"/>
</dbReference>
<gene>
    <name evidence="1" type="ORF">GEV02_25950</name>
</gene>
<name>A0A6A7N926_9BURK</name>
<organism evidence="1 2">
    <name type="scientific">Rugamonas aquatica</name>
    <dbReference type="NCBI Taxonomy" id="2743357"/>
    <lineage>
        <taxon>Bacteria</taxon>
        <taxon>Pseudomonadati</taxon>
        <taxon>Pseudomonadota</taxon>
        <taxon>Betaproteobacteria</taxon>
        <taxon>Burkholderiales</taxon>
        <taxon>Oxalobacteraceae</taxon>
        <taxon>Telluria group</taxon>
        <taxon>Rugamonas</taxon>
    </lineage>
</organism>
<evidence type="ECO:0000313" key="2">
    <source>
        <dbReference type="Proteomes" id="UP000440498"/>
    </source>
</evidence>
<reference evidence="1 2" key="1">
    <citation type="submission" date="2019-10" db="EMBL/GenBank/DDBJ databases">
        <title>Two novel species isolated from a subtropical stream in China.</title>
        <authorList>
            <person name="Lu H."/>
        </authorList>
    </citation>
    <scope>NUCLEOTIDE SEQUENCE [LARGE SCALE GENOMIC DNA]</scope>
    <source>
        <strain evidence="1 2">FT29W</strain>
    </source>
</reference>
<protein>
    <submittedName>
        <fullName evidence="1">Uncharacterized protein</fullName>
    </submittedName>
</protein>
<dbReference type="RefSeq" id="WP_152840811.1">
    <property type="nucleotide sequence ID" value="NZ_WHUG01000014.1"/>
</dbReference>
<dbReference type="EMBL" id="WHUG01000014">
    <property type="protein sequence ID" value="MQA41595.1"/>
    <property type="molecule type" value="Genomic_DNA"/>
</dbReference>